<dbReference type="Proteomes" id="UP000676336">
    <property type="component" value="Unassembled WGS sequence"/>
</dbReference>
<evidence type="ECO:0000313" key="1">
    <source>
        <dbReference type="EMBL" id="CAF5149751.1"/>
    </source>
</evidence>
<sequence length="45" mass="4741">MAELSIDSTIVDLPSIKAGTKFGGLGGDIFDDSSISGFTNSYYLH</sequence>
<dbReference type="EMBL" id="CAJOBH010257137">
    <property type="protein sequence ID" value="CAF5149751.1"/>
    <property type="molecule type" value="Genomic_DNA"/>
</dbReference>
<reference evidence="2" key="1">
    <citation type="submission" date="2021-02" db="EMBL/GenBank/DDBJ databases">
        <authorList>
            <person name="Nowell W R."/>
        </authorList>
    </citation>
    <scope>NUCLEOTIDE SEQUENCE</scope>
</reference>
<name>A0A8S3JJG6_9BILA</name>
<dbReference type="EMBL" id="CAJOBI010346832">
    <property type="protein sequence ID" value="CAF5218468.1"/>
    <property type="molecule type" value="Genomic_DNA"/>
</dbReference>
<gene>
    <name evidence="1" type="ORF">BYL167_LOCUS72056</name>
    <name evidence="2" type="ORF">SMN809_LOCUS80966</name>
</gene>
<proteinExistence type="predicted"/>
<evidence type="ECO:0000313" key="2">
    <source>
        <dbReference type="EMBL" id="CAF5218468.1"/>
    </source>
</evidence>
<feature type="non-terminal residue" evidence="2">
    <location>
        <position position="1"/>
    </location>
</feature>
<protein>
    <submittedName>
        <fullName evidence="2">Uncharacterized protein</fullName>
    </submittedName>
</protein>
<dbReference type="AlphaFoldDB" id="A0A8S3JJG6"/>
<evidence type="ECO:0000313" key="3">
    <source>
        <dbReference type="Proteomes" id="UP000676336"/>
    </source>
</evidence>
<accession>A0A8S3JJG6</accession>
<comment type="caution">
    <text evidence="2">The sequence shown here is derived from an EMBL/GenBank/DDBJ whole genome shotgun (WGS) entry which is preliminary data.</text>
</comment>
<dbReference type="Proteomes" id="UP000681967">
    <property type="component" value="Unassembled WGS sequence"/>
</dbReference>
<organism evidence="2 3">
    <name type="scientific">Rotaria magnacalcarata</name>
    <dbReference type="NCBI Taxonomy" id="392030"/>
    <lineage>
        <taxon>Eukaryota</taxon>
        <taxon>Metazoa</taxon>
        <taxon>Spiralia</taxon>
        <taxon>Gnathifera</taxon>
        <taxon>Rotifera</taxon>
        <taxon>Eurotatoria</taxon>
        <taxon>Bdelloidea</taxon>
        <taxon>Philodinida</taxon>
        <taxon>Philodinidae</taxon>
        <taxon>Rotaria</taxon>
    </lineage>
</organism>